<comment type="cofactor">
    <cofactor evidence="3">
        <name>Mg(2+)</name>
        <dbReference type="ChEBI" id="CHEBI:18420"/>
    </cofactor>
    <cofactor evidence="3">
        <name>Co(2+)</name>
        <dbReference type="ChEBI" id="CHEBI:48828"/>
    </cofactor>
</comment>
<dbReference type="OrthoDB" id="9809962at2"/>
<comment type="pathway">
    <text evidence="3">Amino-acid biosynthesis; L-serine biosynthesis; L-serine from 3-phospho-D-glycerate: step 3/3.</text>
</comment>
<dbReference type="SFLD" id="SFLDG01135">
    <property type="entry name" value="C1.5.6:_HAD__Beta-PGM__Phospha"/>
    <property type="match status" value="1"/>
</dbReference>
<dbReference type="GO" id="GO:0006564">
    <property type="term" value="P:L-serine biosynthetic process"/>
    <property type="evidence" value="ECO:0007669"/>
    <property type="project" value="UniProtKB-UniRule"/>
</dbReference>
<evidence type="ECO:0000256" key="3">
    <source>
        <dbReference type="HAMAP-Rule" id="MF_02240"/>
    </source>
</evidence>
<dbReference type="SFLD" id="SFLDG01129">
    <property type="entry name" value="C1.5:_HAD__Beta-PGM__Phosphata"/>
    <property type="match status" value="1"/>
</dbReference>
<comment type="catalytic activity">
    <reaction evidence="3">
        <text>O-phospho-D-serine + H2O = D-serine + phosphate</text>
        <dbReference type="Rhea" id="RHEA:24873"/>
        <dbReference type="ChEBI" id="CHEBI:15377"/>
        <dbReference type="ChEBI" id="CHEBI:35247"/>
        <dbReference type="ChEBI" id="CHEBI:43474"/>
        <dbReference type="ChEBI" id="CHEBI:58680"/>
        <dbReference type="EC" id="3.1.3.3"/>
    </reaction>
</comment>
<keyword evidence="2 3" id="KW-0460">Magnesium</keyword>
<evidence type="ECO:0000313" key="5">
    <source>
        <dbReference type="Proteomes" id="UP000216498"/>
    </source>
</evidence>
<keyword evidence="3" id="KW-0170">Cobalt</keyword>
<dbReference type="SFLD" id="SFLDS00003">
    <property type="entry name" value="Haloacid_Dehalogenase"/>
    <property type="match status" value="1"/>
</dbReference>
<keyword evidence="1 3" id="KW-0378">Hydrolase</keyword>
<dbReference type="AlphaFoldDB" id="A0A265N5N6"/>
<dbReference type="HAMAP" id="MF_02240">
    <property type="entry name" value="PSP"/>
    <property type="match status" value="1"/>
</dbReference>
<proteinExistence type="inferred from homology"/>
<dbReference type="PANTHER" id="PTHR46470">
    <property type="entry name" value="N-ACYLNEURAMINATE-9-PHOSPHATASE"/>
    <property type="match status" value="1"/>
</dbReference>
<comment type="similarity">
    <text evidence="3">Belongs to the HAD-like hydrolase superfamily.</text>
</comment>
<comment type="function">
    <text evidence="3">Catalyzes the last step of the phosphorylated serine biosynthetic pathway, i.e. dephosphorylation of O-phospho-L-serine to form L-serine.</text>
</comment>
<dbReference type="InterPro" id="IPR023214">
    <property type="entry name" value="HAD_sf"/>
</dbReference>
<keyword evidence="5" id="KW-1185">Reference proteome</keyword>
<dbReference type="Gene3D" id="3.40.50.1000">
    <property type="entry name" value="HAD superfamily/HAD-like"/>
    <property type="match status" value="1"/>
</dbReference>
<accession>A0A265N5N6</accession>
<evidence type="ECO:0000313" key="4">
    <source>
        <dbReference type="EMBL" id="OZU87155.1"/>
    </source>
</evidence>
<comment type="caution">
    <text evidence="4">The sequence shown here is derived from an EMBL/GenBank/DDBJ whole genome shotgun (WGS) entry which is preliminary data.</text>
</comment>
<dbReference type="RefSeq" id="WP_094887346.1">
    <property type="nucleotide sequence ID" value="NZ_NPMS01000014.1"/>
</dbReference>
<dbReference type="NCBIfam" id="TIGR01549">
    <property type="entry name" value="HAD-SF-IA-v1"/>
    <property type="match status" value="1"/>
</dbReference>
<dbReference type="CDD" id="cd04305">
    <property type="entry name" value="HAD_Neu5Ac-Pase_like"/>
    <property type="match status" value="1"/>
</dbReference>
<gene>
    <name evidence="4" type="ORF">CIL03_18395</name>
</gene>
<dbReference type="InterPro" id="IPR044266">
    <property type="entry name" value="PSP_YsaA"/>
</dbReference>
<dbReference type="GO" id="GO:0036424">
    <property type="term" value="F:L-phosphoserine phosphatase activity"/>
    <property type="evidence" value="ECO:0007669"/>
    <property type="project" value="UniProtKB-UniRule"/>
</dbReference>
<name>A0A265N5N6_9BACI</name>
<dbReference type="EC" id="3.1.3.3" evidence="3"/>
<evidence type="ECO:0000256" key="2">
    <source>
        <dbReference type="ARBA" id="ARBA00022842"/>
    </source>
</evidence>
<keyword evidence="3" id="KW-0718">Serine biosynthesis</keyword>
<dbReference type="NCBIfam" id="TIGR01509">
    <property type="entry name" value="HAD-SF-IA-v3"/>
    <property type="match status" value="1"/>
</dbReference>
<dbReference type="InterPro" id="IPR051400">
    <property type="entry name" value="HAD-like_hydrolase"/>
</dbReference>
<dbReference type="Gene3D" id="1.20.120.710">
    <property type="entry name" value="Haloacid dehalogenase hydrolase-like domain"/>
    <property type="match status" value="1"/>
</dbReference>
<dbReference type="Proteomes" id="UP000216498">
    <property type="component" value="Unassembled WGS sequence"/>
</dbReference>
<evidence type="ECO:0000256" key="1">
    <source>
        <dbReference type="ARBA" id="ARBA00022801"/>
    </source>
</evidence>
<reference evidence="4 5" key="1">
    <citation type="submission" date="2017-08" db="EMBL/GenBank/DDBJ databases">
        <title>Virgibacillus indicus sp. nov. and Virgibacillus profoundi sp. nov, two moderately halophilic bacteria isolated from marine sediment by using the Microfluidic Streak Plate.</title>
        <authorList>
            <person name="Xu B."/>
            <person name="Hu B."/>
            <person name="Wang J."/>
            <person name="Zhu Y."/>
            <person name="Huang L."/>
            <person name="Du W."/>
            <person name="Huang Y."/>
        </authorList>
    </citation>
    <scope>NUCLEOTIDE SEQUENCE [LARGE SCALE GENOMIC DNA]</scope>
    <source>
        <strain evidence="4 5">IO3-P2-C2</strain>
    </source>
</reference>
<comment type="catalytic activity">
    <reaction evidence="3">
        <text>O-phospho-L-serine + H2O = L-serine + phosphate</text>
        <dbReference type="Rhea" id="RHEA:21208"/>
        <dbReference type="ChEBI" id="CHEBI:15377"/>
        <dbReference type="ChEBI" id="CHEBI:33384"/>
        <dbReference type="ChEBI" id="CHEBI:43474"/>
        <dbReference type="ChEBI" id="CHEBI:57524"/>
        <dbReference type="EC" id="3.1.3.3"/>
    </reaction>
</comment>
<dbReference type="EMBL" id="NPMS01000014">
    <property type="protein sequence ID" value="OZU87155.1"/>
    <property type="molecule type" value="Genomic_DNA"/>
</dbReference>
<dbReference type="PANTHER" id="PTHR46470:SF3">
    <property type="entry name" value="N-ACYLNEURAMINATE-9-PHOSPHATASE"/>
    <property type="match status" value="1"/>
</dbReference>
<keyword evidence="3" id="KW-0028">Amino-acid biosynthesis</keyword>
<dbReference type="InterPro" id="IPR006439">
    <property type="entry name" value="HAD-SF_hydro_IA"/>
</dbReference>
<sequence length="260" mass="29711">MLKAIIFDLDDTLLWDNKSVKEAFVLTCKLAEEKYGLNTEELEGKVKENARKLYASYDTYEFTQMIGINPFEGLWGNFSDAGESFHRLKEIVPSYRKDTWTRSLQDMGIDDPEFGYVLAETFPVKRKENAFVYEDSFSVLDQLKGKYQLLLLTNGSPDLQQTKLRLTPEFTPYFEHIVVSGAFGKGKPDPAIFEHALELLSVEKEEVLMVGDNLNTDILGANSAGIDSVWVNRHQRKSSDITPTYEINHLEDLLPLIKNR</sequence>
<organism evidence="4 5">
    <name type="scientific">Virgibacillus indicus</name>
    <dbReference type="NCBI Taxonomy" id="2024554"/>
    <lineage>
        <taxon>Bacteria</taxon>
        <taxon>Bacillati</taxon>
        <taxon>Bacillota</taxon>
        <taxon>Bacilli</taxon>
        <taxon>Bacillales</taxon>
        <taxon>Bacillaceae</taxon>
        <taxon>Virgibacillus</taxon>
    </lineage>
</organism>
<protein>
    <recommendedName>
        <fullName evidence="3">Phosphoserine phosphatase</fullName>
        <shortName evidence="3">PSP</shortName>
        <ecNumber evidence="3">3.1.3.3</ecNumber>
    </recommendedName>
</protein>
<dbReference type="SUPFAM" id="SSF56784">
    <property type="entry name" value="HAD-like"/>
    <property type="match status" value="1"/>
</dbReference>
<dbReference type="Pfam" id="PF00702">
    <property type="entry name" value="Hydrolase"/>
    <property type="match status" value="1"/>
</dbReference>
<dbReference type="InterPro" id="IPR036412">
    <property type="entry name" value="HAD-like_sf"/>
</dbReference>